<evidence type="ECO:0000313" key="2">
    <source>
        <dbReference type="EMBL" id="CAK0898849.1"/>
    </source>
</evidence>
<gene>
    <name evidence="2" type="ORF">PCOR1329_LOCUS76524</name>
</gene>
<feature type="transmembrane region" description="Helical" evidence="1">
    <location>
        <begin position="35"/>
        <end position="52"/>
    </location>
</feature>
<keyword evidence="1" id="KW-1133">Transmembrane helix</keyword>
<sequence>MVVQGAFLAKDGHDAEAEGEAGGAGIVAMLTKPPLVYVVAALILLCVLTAVFQRYKEELSPYLFGLLDCCAGCARGLTAGGQGCCYVAKRCCYPVKESVFFCVDKCDRCLHPHKDKAKKMQADAPTFHF</sequence>
<keyword evidence="1" id="KW-0472">Membrane</keyword>
<keyword evidence="3" id="KW-1185">Reference proteome</keyword>
<evidence type="ECO:0000256" key="1">
    <source>
        <dbReference type="SAM" id="Phobius"/>
    </source>
</evidence>
<protein>
    <recommendedName>
        <fullName evidence="4">SREBP regulating gene protein</fullName>
    </recommendedName>
</protein>
<keyword evidence="1" id="KW-0812">Transmembrane</keyword>
<name>A0ABN9XH09_9DINO</name>
<organism evidence="2 3">
    <name type="scientific">Prorocentrum cordatum</name>
    <dbReference type="NCBI Taxonomy" id="2364126"/>
    <lineage>
        <taxon>Eukaryota</taxon>
        <taxon>Sar</taxon>
        <taxon>Alveolata</taxon>
        <taxon>Dinophyceae</taxon>
        <taxon>Prorocentrales</taxon>
        <taxon>Prorocentraceae</taxon>
        <taxon>Prorocentrum</taxon>
    </lineage>
</organism>
<dbReference type="Proteomes" id="UP001189429">
    <property type="component" value="Unassembled WGS sequence"/>
</dbReference>
<accession>A0ABN9XH09</accession>
<proteinExistence type="predicted"/>
<evidence type="ECO:0000313" key="3">
    <source>
        <dbReference type="Proteomes" id="UP001189429"/>
    </source>
</evidence>
<evidence type="ECO:0008006" key="4">
    <source>
        <dbReference type="Google" id="ProtNLM"/>
    </source>
</evidence>
<dbReference type="EMBL" id="CAUYUJ010020512">
    <property type="protein sequence ID" value="CAK0898849.1"/>
    <property type="molecule type" value="Genomic_DNA"/>
</dbReference>
<comment type="caution">
    <text evidence="2">The sequence shown here is derived from an EMBL/GenBank/DDBJ whole genome shotgun (WGS) entry which is preliminary data.</text>
</comment>
<reference evidence="2" key="1">
    <citation type="submission" date="2023-10" db="EMBL/GenBank/DDBJ databases">
        <authorList>
            <person name="Chen Y."/>
            <person name="Shah S."/>
            <person name="Dougan E. K."/>
            <person name="Thang M."/>
            <person name="Chan C."/>
        </authorList>
    </citation>
    <scope>NUCLEOTIDE SEQUENCE [LARGE SCALE GENOMIC DNA]</scope>
</reference>